<sequence>MIQRGRPYRVLRELLCGFVRFLVGAYPSGDMPPAHRQTLYFANHTSHLDTLVILAALKLRARSRVRPVAARDYWCKTARRRWVAERILNVVFIDRQRSNGGDPLQPVRQALEEGASLIFFPEGTRGDQALPGAFKSGLFRLAQDFPALSLAPVYLENLHRILPKGALLPLPLINKVHFGPVLARVDGETKEEFLERAHRAVSQLAPGH</sequence>
<dbReference type="SUPFAM" id="SSF69593">
    <property type="entry name" value="Glycerol-3-phosphate (1)-acyltransferase"/>
    <property type="match status" value="1"/>
</dbReference>
<gene>
    <name evidence="5" type="ORF">CAL15_14865</name>
</gene>
<evidence type="ECO:0000313" key="5">
    <source>
        <dbReference type="EMBL" id="ARP95553.1"/>
    </source>
</evidence>
<dbReference type="CDD" id="cd07989">
    <property type="entry name" value="LPLAT_AGPAT-like"/>
    <property type="match status" value="1"/>
</dbReference>
<organism evidence="5 6">
    <name type="scientific">Bordetella genomosp. 13</name>
    <dbReference type="NCBI Taxonomy" id="463040"/>
    <lineage>
        <taxon>Bacteria</taxon>
        <taxon>Pseudomonadati</taxon>
        <taxon>Pseudomonadota</taxon>
        <taxon>Betaproteobacteria</taxon>
        <taxon>Burkholderiales</taxon>
        <taxon>Alcaligenaceae</taxon>
        <taxon>Bordetella</taxon>
    </lineage>
</organism>
<name>A0A1W6ZDV0_9BORD</name>
<evidence type="ECO:0000256" key="1">
    <source>
        <dbReference type="ARBA" id="ARBA00005189"/>
    </source>
</evidence>
<evidence type="ECO:0000256" key="2">
    <source>
        <dbReference type="ARBA" id="ARBA00022679"/>
    </source>
</evidence>
<evidence type="ECO:0000256" key="3">
    <source>
        <dbReference type="ARBA" id="ARBA00023315"/>
    </source>
</evidence>
<dbReference type="OrthoDB" id="9808424at2"/>
<evidence type="ECO:0000259" key="4">
    <source>
        <dbReference type="SMART" id="SM00563"/>
    </source>
</evidence>
<dbReference type="RefSeq" id="WP_086079314.1">
    <property type="nucleotide sequence ID" value="NZ_CP021111.1"/>
</dbReference>
<dbReference type="KEGG" id="bgm:CAL15_14865"/>
<keyword evidence="3 5" id="KW-0012">Acyltransferase</keyword>
<evidence type="ECO:0000313" key="6">
    <source>
        <dbReference type="Proteomes" id="UP000194161"/>
    </source>
</evidence>
<dbReference type="Proteomes" id="UP000194161">
    <property type="component" value="Chromosome"/>
</dbReference>
<accession>A0A1W6ZDV0</accession>
<dbReference type="EMBL" id="CP021111">
    <property type="protein sequence ID" value="ARP95553.1"/>
    <property type="molecule type" value="Genomic_DNA"/>
</dbReference>
<dbReference type="Pfam" id="PF01553">
    <property type="entry name" value="Acyltransferase"/>
    <property type="match status" value="1"/>
</dbReference>
<dbReference type="GO" id="GO:0006654">
    <property type="term" value="P:phosphatidic acid biosynthetic process"/>
    <property type="evidence" value="ECO:0007669"/>
    <property type="project" value="TreeGrafter"/>
</dbReference>
<keyword evidence="2 5" id="KW-0808">Transferase</keyword>
<dbReference type="SMART" id="SM00563">
    <property type="entry name" value="PlsC"/>
    <property type="match status" value="1"/>
</dbReference>
<dbReference type="PANTHER" id="PTHR10434:SF11">
    <property type="entry name" value="1-ACYL-SN-GLYCEROL-3-PHOSPHATE ACYLTRANSFERASE"/>
    <property type="match status" value="1"/>
</dbReference>
<reference evidence="5 6" key="1">
    <citation type="submission" date="2017-05" db="EMBL/GenBank/DDBJ databases">
        <title>Complete and WGS of Bordetella genogroups.</title>
        <authorList>
            <person name="Spilker T."/>
            <person name="LiPuma J."/>
        </authorList>
    </citation>
    <scope>NUCLEOTIDE SEQUENCE [LARGE SCALE GENOMIC DNA]</scope>
    <source>
        <strain evidence="5 6">AU7206</strain>
    </source>
</reference>
<feature type="domain" description="Phospholipid/glycerol acyltransferase" evidence="4">
    <location>
        <begin position="38"/>
        <end position="158"/>
    </location>
</feature>
<proteinExistence type="predicted"/>
<dbReference type="InterPro" id="IPR002123">
    <property type="entry name" value="Plipid/glycerol_acylTrfase"/>
</dbReference>
<protein>
    <submittedName>
        <fullName evidence="5">1-acyl-sn-glycerol-3-phosphate acyltransferase</fullName>
    </submittedName>
</protein>
<keyword evidence="6" id="KW-1185">Reference proteome</keyword>
<dbReference type="STRING" id="463040.CAL15_14865"/>
<dbReference type="PANTHER" id="PTHR10434">
    <property type="entry name" value="1-ACYL-SN-GLYCEROL-3-PHOSPHATE ACYLTRANSFERASE"/>
    <property type="match status" value="1"/>
</dbReference>
<comment type="pathway">
    <text evidence="1">Lipid metabolism.</text>
</comment>
<dbReference type="GO" id="GO:0003841">
    <property type="term" value="F:1-acylglycerol-3-phosphate O-acyltransferase activity"/>
    <property type="evidence" value="ECO:0007669"/>
    <property type="project" value="TreeGrafter"/>
</dbReference>
<dbReference type="AlphaFoldDB" id="A0A1W6ZDV0"/>